<evidence type="ECO:0000313" key="2">
    <source>
        <dbReference type="EMBL" id="GED95990.1"/>
    </source>
</evidence>
<dbReference type="AlphaFoldDB" id="A0A7M4BQ29"/>
<dbReference type="OrthoDB" id="871648at2"/>
<name>A0A7M4BQ29_9ACTN</name>
<sequence>MTELRGIGPRGALSAEQLEYAARIGEFWERRVLSTERCDRHDVRYLVDRVYQAFGFSPPSTVTRVDSPVAGIAHVMRLAADHRHLGPHMGKDLRDDLDDQLERMLLDEGSRTLDERIWRALGARARLGQGTELDQPMWRQIVRQLDAAAVVHKEDRLADPLASWYCSELSAWWDGVWLARLICETTFAGISDTSRLTAVAALTAAVGCWWPMDGAVVVVERPTVIRCDAMGCLHGEDGPALIFADGYAVYAWHGTAVPADMIHGESWSVARILAERNLEVRRCAAEHMGWGEFLTRAGAQLVAEAPDPGNAPHRLELYDLPDEILEAYPRDVRVCLCTNGSLERDGSARRYGIVVRADLDDPVEAIADSYGVSAEVYRGLQARR</sequence>
<evidence type="ECO:0000313" key="3">
    <source>
        <dbReference type="Proteomes" id="UP000444980"/>
    </source>
</evidence>
<proteinExistence type="predicted"/>
<dbReference type="Proteomes" id="UP000444980">
    <property type="component" value="Unassembled WGS sequence"/>
</dbReference>
<dbReference type="RefSeq" id="WP_161925523.1">
    <property type="nucleotide sequence ID" value="NZ_BJOU01000001.1"/>
</dbReference>
<reference evidence="3" key="1">
    <citation type="submission" date="2019-06" db="EMBL/GenBank/DDBJ databases">
        <title>Gordonia isolated from sludge of a wastewater treatment plant.</title>
        <authorList>
            <person name="Tamura T."/>
            <person name="Aoyama K."/>
            <person name="Kang Y."/>
            <person name="Saito S."/>
            <person name="Akiyama N."/>
            <person name="Yazawa K."/>
            <person name="Gonoi T."/>
            <person name="Mikami Y."/>
        </authorList>
    </citation>
    <scope>NUCLEOTIDE SEQUENCE [LARGE SCALE GENOMIC DNA]</scope>
    <source>
        <strain evidence="3">NBRC 107697</strain>
    </source>
</reference>
<dbReference type="InterPro" id="IPR046633">
    <property type="entry name" value="DUF6745"/>
</dbReference>
<comment type="caution">
    <text evidence="2">The sequence shown here is derived from an EMBL/GenBank/DDBJ whole genome shotgun (WGS) entry which is preliminary data.</text>
</comment>
<dbReference type="Pfam" id="PF20530">
    <property type="entry name" value="DUF6745"/>
    <property type="match status" value="1"/>
</dbReference>
<dbReference type="EMBL" id="BJOU01000001">
    <property type="protein sequence ID" value="GED95990.1"/>
    <property type="molecule type" value="Genomic_DNA"/>
</dbReference>
<keyword evidence="3" id="KW-1185">Reference proteome</keyword>
<protein>
    <recommendedName>
        <fullName evidence="1">DUF6745 domain-containing protein</fullName>
    </recommendedName>
</protein>
<evidence type="ECO:0000259" key="1">
    <source>
        <dbReference type="Pfam" id="PF20530"/>
    </source>
</evidence>
<accession>A0A7M4BQ29</accession>
<gene>
    <name evidence="2" type="ORF">nbrc107697_00290</name>
</gene>
<feature type="domain" description="DUF6745" evidence="1">
    <location>
        <begin position="191"/>
        <end position="379"/>
    </location>
</feature>
<organism evidence="2 3">
    <name type="scientific">Gordonia crocea</name>
    <dbReference type="NCBI Taxonomy" id="589162"/>
    <lineage>
        <taxon>Bacteria</taxon>
        <taxon>Bacillati</taxon>
        <taxon>Actinomycetota</taxon>
        <taxon>Actinomycetes</taxon>
        <taxon>Mycobacteriales</taxon>
        <taxon>Gordoniaceae</taxon>
        <taxon>Gordonia</taxon>
    </lineage>
</organism>